<dbReference type="EMBL" id="MLJW01003294">
    <property type="protein sequence ID" value="OIQ72383.1"/>
    <property type="molecule type" value="Genomic_DNA"/>
</dbReference>
<evidence type="ECO:0000313" key="1">
    <source>
        <dbReference type="EMBL" id="OIQ72383.1"/>
    </source>
</evidence>
<reference evidence="1" key="1">
    <citation type="submission" date="2016-10" db="EMBL/GenBank/DDBJ databases">
        <title>Sequence of Gallionella enrichment culture.</title>
        <authorList>
            <person name="Poehlein A."/>
            <person name="Muehling M."/>
            <person name="Daniel R."/>
        </authorList>
    </citation>
    <scope>NUCLEOTIDE SEQUENCE</scope>
</reference>
<organism evidence="1">
    <name type="scientific">mine drainage metagenome</name>
    <dbReference type="NCBI Taxonomy" id="410659"/>
    <lineage>
        <taxon>unclassified sequences</taxon>
        <taxon>metagenomes</taxon>
        <taxon>ecological metagenomes</taxon>
    </lineage>
</organism>
<proteinExistence type="predicted"/>
<accession>A0A1J5PX39</accession>
<dbReference type="AlphaFoldDB" id="A0A1J5PX39"/>
<sequence>MHADDPGVGAGGRVLQGVGHDVAVVLLPQPALGGHVRGAHQLDDGRRIVGRRGHIGRGQTRLGRRRHPGAVIERGVVEQGRQRHIADQLALVLQHQMAGVGGVADGGGVQAPFLEDPLAVFLAAGLQDRQHALLAFRQHHLVGAHAGFARRDAIEIEIDAEIALGAHLDRRAGQTSRAHVLDRDHAIGLHDFEAGFQQQFLGKGIADLHRRGFFGRVVVEFGRCHRGAVNTVAAGLGAEIDDRHVHAGGGRIEDLVGVGEADRHRIDEDVAVITGVETHLPADSGNAERIAVTADAGDDARDEMARPGMFRRAKGERIETGDRARTHCENSAQDAADARGRPLIGFDVARMVVALHLEHHGLAVADVDDARVLARPLDHPRRLRRQAAQMDARGLVGTMLVPHRRENPEFRESRHPPDQFQDALILVRLQPVAGDEFGGDLRLVS</sequence>
<name>A0A1J5PX39_9ZZZZ</name>
<comment type="caution">
    <text evidence="1">The sequence shown here is derived from an EMBL/GenBank/DDBJ whole genome shotgun (WGS) entry which is preliminary data.</text>
</comment>
<gene>
    <name evidence="1" type="ORF">GALL_459930</name>
</gene>
<protein>
    <submittedName>
        <fullName evidence="1">Uncharacterized protein</fullName>
    </submittedName>
</protein>